<accession>A0A2P7NRX2</accession>
<comment type="caution">
    <text evidence="2">The sequence shown here is derived from an EMBL/GenBank/DDBJ whole genome shotgun (WGS) entry which is preliminary data.</text>
</comment>
<keyword evidence="3" id="KW-1185">Reference proteome</keyword>
<gene>
    <name evidence="2" type="ORF">C7H79_14615</name>
</gene>
<name>A0A2P7NRX2_9PROT</name>
<organism evidence="2 3">
    <name type="scientific">Nitrosomonas supralitoralis</name>
    <dbReference type="NCBI Taxonomy" id="2116706"/>
    <lineage>
        <taxon>Bacteria</taxon>
        <taxon>Pseudomonadati</taxon>
        <taxon>Pseudomonadota</taxon>
        <taxon>Betaproteobacteria</taxon>
        <taxon>Nitrosomonadales</taxon>
        <taxon>Nitrosomonadaceae</taxon>
        <taxon>Nitrosomonas</taxon>
    </lineage>
</organism>
<dbReference type="AlphaFoldDB" id="A0A2P7NRX2"/>
<sequence length="132" mass="14984">MTIAQCNEQIQTFTINTESIERRSEKSTNGSGSDHEAAFAAQPPWSSVNNCTKNHYCPVNFHSKSIWQWLAFLSMSGFPRNKAMRSRFSNKLSCNNRSTPCQQLQSCLGEIAVYGQLCQLHTTQMIETMRLD</sequence>
<proteinExistence type="predicted"/>
<evidence type="ECO:0000313" key="2">
    <source>
        <dbReference type="EMBL" id="PSJ16214.1"/>
    </source>
</evidence>
<evidence type="ECO:0000256" key="1">
    <source>
        <dbReference type="SAM" id="MobiDB-lite"/>
    </source>
</evidence>
<dbReference type="Proteomes" id="UP000241912">
    <property type="component" value="Unassembled WGS sequence"/>
</dbReference>
<reference evidence="2 3" key="1">
    <citation type="submission" date="2018-03" db="EMBL/GenBank/DDBJ databases">
        <title>Draft genome of Nitrosomonas supralitoralis APG5.</title>
        <authorList>
            <person name="Urakawa H."/>
            <person name="Lopez J.V."/>
        </authorList>
    </citation>
    <scope>NUCLEOTIDE SEQUENCE [LARGE SCALE GENOMIC DNA]</scope>
    <source>
        <strain evidence="2 3">APG5</strain>
    </source>
</reference>
<dbReference type="EMBL" id="PXXU01000062">
    <property type="protein sequence ID" value="PSJ16214.1"/>
    <property type="molecule type" value="Genomic_DNA"/>
</dbReference>
<dbReference type="OrthoDB" id="5568266at2"/>
<protein>
    <submittedName>
        <fullName evidence="2">Uncharacterized protein</fullName>
    </submittedName>
</protein>
<evidence type="ECO:0000313" key="3">
    <source>
        <dbReference type="Proteomes" id="UP000241912"/>
    </source>
</evidence>
<feature type="region of interest" description="Disordered" evidence="1">
    <location>
        <begin position="19"/>
        <end position="39"/>
    </location>
</feature>